<dbReference type="AlphaFoldDB" id="A0A0E9PI66"/>
<accession>A0A0E9PI66</accession>
<name>A0A0E9PI66_ANGAN</name>
<protein>
    <submittedName>
        <fullName evidence="1">Uncharacterized protein</fullName>
    </submittedName>
</protein>
<reference evidence="1" key="1">
    <citation type="submission" date="2014-11" db="EMBL/GenBank/DDBJ databases">
        <authorList>
            <person name="Amaro Gonzalez C."/>
        </authorList>
    </citation>
    <scope>NUCLEOTIDE SEQUENCE</scope>
</reference>
<sequence>MSPKSIQCSLLRLKRCLFEKLKRRGRKGSQERQICFWLLLRCFQMLVVGAGVEEGCT</sequence>
<proteinExistence type="predicted"/>
<evidence type="ECO:0000313" key="1">
    <source>
        <dbReference type="EMBL" id="JAH03538.1"/>
    </source>
</evidence>
<reference evidence="1" key="2">
    <citation type="journal article" date="2015" name="Fish Shellfish Immunol.">
        <title>Early steps in the European eel (Anguilla anguilla)-Vibrio vulnificus interaction in the gills: Role of the RtxA13 toxin.</title>
        <authorList>
            <person name="Callol A."/>
            <person name="Pajuelo D."/>
            <person name="Ebbesson L."/>
            <person name="Teles M."/>
            <person name="MacKenzie S."/>
            <person name="Amaro C."/>
        </authorList>
    </citation>
    <scope>NUCLEOTIDE SEQUENCE</scope>
</reference>
<dbReference type="EMBL" id="GBXM01105039">
    <property type="protein sequence ID" value="JAH03538.1"/>
    <property type="molecule type" value="Transcribed_RNA"/>
</dbReference>
<organism evidence="1">
    <name type="scientific">Anguilla anguilla</name>
    <name type="common">European freshwater eel</name>
    <name type="synonym">Muraena anguilla</name>
    <dbReference type="NCBI Taxonomy" id="7936"/>
    <lineage>
        <taxon>Eukaryota</taxon>
        <taxon>Metazoa</taxon>
        <taxon>Chordata</taxon>
        <taxon>Craniata</taxon>
        <taxon>Vertebrata</taxon>
        <taxon>Euteleostomi</taxon>
        <taxon>Actinopterygii</taxon>
        <taxon>Neopterygii</taxon>
        <taxon>Teleostei</taxon>
        <taxon>Anguilliformes</taxon>
        <taxon>Anguillidae</taxon>
        <taxon>Anguilla</taxon>
    </lineage>
</organism>